<reference evidence="2" key="1">
    <citation type="submission" date="2022-07" db="EMBL/GenBank/DDBJ databases">
        <title>Enhanced cultured diversity of the mouse gut microbiota enables custom-made synthetic communities.</title>
        <authorList>
            <person name="Afrizal A."/>
        </authorList>
    </citation>
    <scope>NUCLEOTIDE SEQUENCE</scope>
    <source>
        <strain evidence="2">DSM 28593</strain>
    </source>
</reference>
<evidence type="ECO:0000313" key="2">
    <source>
        <dbReference type="EMBL" id="MCR1898838.1"/>
    </source>
</evidence>
<dbReference type="Gene3D" id="3.10.350.10">
    <property type="entry name" value="LysM domain"/>
    <property type="match status" value="8"/>
</dbReference>
<feature type="domain" description="LysM" evidence="1">
    <location>
        <begin position="72"/>
        <end position="116"/>
    </location>
</feature>
<sequence length="470" mass="50980">MYYYNPSCPIGTLPYVVQPGDTLYNISLRYNTTVEAILKVNSMINPYCLRVGQILCIPIAPPTPMPCPAGTFAYTIQMGDTFYSIAARFHVTVEELIATNPGVNPDNLMPGQRICIPEMAPPVTCPEGTFAHTIKAGDTLYSLAQLYHTTVENILAVNPGIDPNNLKIGQKVCIPLTIPAACPEGTITHTIQSGDTFYNLAKQYNTTVEAIQAANPGVNPNNLQIGEKICIPKGTTPPRVCPTGTFAYTIRSGDTFYNLAKQYNTTVEAIQAANPGVDPNNLQIGQVICIPERTTPPRVCPKGTFAHTIKSGDTFYNLARQYNTTVEAIQAANPGVNPNNLQIGQVICIPERTTPPRVCPSGTFAYTIRSGDTFYNLAKRYNTTVEAIQAANPGVNPNNLQIGQVICIPEKTTPPRVCPKGTFAHTIKSGDTFYNLARQYNTTVEAIQRANPNANPNNLIIGDTLCIPRA</sequence>
<gene>
    <name evidence="2" type="ORF">NSA47_07550</name>
</gene>
<feature type="domain" description="LysM" evidence="1">
    <location>
        <begin position="187"/>
        <end position="231"/>
    </location>
</feature>
<dbReference type="InterPro" id="IPR036779">
    <property type="entry name" value="LysM_dom_sf"/>
</dbReference>
<dbReference type="SMART" id="SM00257">
    <property type="entry name" value="LysM"/>
    <property type="match status" value="8"/>
</dbReference>
<name>A0AAE3HHU0_9FIRM</name>
<feature type="domain" description="LysM" evidence="1">
    <location>
        <begin position="305"/>
        <end position="349"/>
    </location>
</feature>
<feature type="domain" description="LysM" evidence="1">
    <location>
        <begin position="130"/>
        <end position="174"/>
    </location>
</feature>
<proteinExistence type="predicted"/>
<feature type="domain" description="LysM" evidence="1">
    <location>
        <begin position="246"/>
        <end position="290"/>
    </location>
</feature>
<feature type="domain" description="LysM" evidence="1">
    <location>
        <begin position="423"/>
        <end position="467"/>
    </location>
</feature>
<dbReference type="SUPFAM" id="SSF54106">
    <property type="entry name" value="LysM domain"/>
    <property type="match status" value="8"/>
</dbReference>
<organism evidence="2 3">
    <name type="scientific">Irregularibacter muris</name>
    <dbReference type="NCBI Taxonomy" id="1796619"/>
    <lineage>
        <taxon>Bacteria</taxon>
        <taxon>Bacillati</taxon>
        <taxon>Bacillota</taxon>
        <taxon>Clostridia</taxon>
        <taxon>Eubacteriales</taxon>
        <taxon>Eubacteriaceae</taxon>
        <taxon>Irregularibacter</taxon>
    </lineage>
</organism>
<evidence type="ECO:0000259" key="1">
    <source>
        <dbReference type="PROSITE" id="PS51782"/>
    </source>
</evidence>
<dbReference type="CDD" id="cd00118">
    <property type="entry name" value="LysM"/>
    <property type="match status" value="8"/>
</dbReference>
<accession>A0AAE3HHU0</accession>
<dbReference type="PANTHER" id="PTHR33734">
    <property type="entry name" value="LYSM DOMAIN-CONTAINING GPI-ANCHORED PROTEIN 2"/>
    <property type="match status" value="1"/>
</dbReference>
<comment type="caution">
    <text evidence="2">The sequence shown here is derived from an EMBL/GenBank/DDBJ whole genome shotgun (WGS) entry which is preliminary data.</text>
</comment>
<dbReference type="Pfam" id="PF01476">
    <property type="entry name" value="LysM"/>
    <property type="match status" value="8"/>
</dbReference>
<evidence type="ECO:0000313" key="3">
    <source>
        <dbReference type="Proteomes" id="UP001205748"/>
    </source>
</evidence>
<protein>
    <submittedName>
        <fullName evidence="2">LysM peptidoglycan-binding domain-containing protein</fullName>
    </submittedName>
</protein>
<dbReference type="PANTHER" id="PTHR33734:SF22">
    <property type="entry name" value="MEMBRANE-BOUND LYTIC MUREIN TRANSGLYCOSYLASE D"/>
    <property type="match status" value="1"/>
</dbReference>
<feature type="domain" description="LysM" evidence="1">
    <location>
        <begin position="364"/>
        <end position="408"/>
    </location>
</feature>
<dbReference type="AlphaFoldDB" id="A0AAE3HHU0"/>
<dbReference type="InterPro" id="IPR018392">
    <property type="entry name" value="LysM"/>
</dbReference>
<feature type="domain" description="LysM" evidence="1">
    <location>
        <begin position="13"/>
        <end position="57"/>
    </location>
</feature>
<dbReference type="RefSeq" id="WP_257530579.1">
    <property type="nucleotide sequence ID" value="NZ_JANKAS010000005.1"/>
</dbReference>
<dbReference type="PROSITE" id="PS51782">
    <property type="entry name" value="LYSM"/>
    <property type="match status" value="8"/>
</dbReference>
<dbReference type="EMBL" id="JANKAS010000005">
    <property type="protein sequence ID" value="MCR1898838.1"/>
    <property type="molecule type" value="Genomic_DNA"/>
</dbReference>
<dbReference type="Proteomes" id="UP001205748">
    <property type="component" value="Unassembled WGS sequence"/>
</dbReference>
<keyword evidence="3" id="KW-1185">Reference proteome</keyword>